<dbReference type="EMBL" id="KQ001666">
    <property type="protein sequence ID" value="KJP88017.1"/>
    <property type="molecule type" value="Genomic_DNA"/>
</dbReference>
<dbReference type="GeneID" id="24267606"/>
<reference evidence="2 3" key="1">
    <citation type="submission" date="2014-03" db="EMBL/GenBank/DDBJ databases">
        <title>The Genome Sequence of Plasmodium fragile nilgiri.</title>
        <authorList>
            <consortium name="The Broad Institute Genomics Platform"/>
            <consortium name="The Broad Institute Genome Sequencing Center for Infectious Disease"/>
            <person name="Neafsey D."/>
            <person name="Duraisingh M."/>
            <person name="Young S.K."/>
            <person name="Zeng Q."/>
            <person name="Gargeya S."/>
            <person name="Abouelleil A."/>
            <person name="Alvarado L."/>
            <person name="Chapman S.B."/>
            <person name="Gainer-Dewar J."/>
            <person name="Goldberg J."/>
            <person name="Griggs A."/>
            <person name="Gujja S."/>
            <person name="Hansen M."/>
            <person name="Howarth C."/>
            <person name="Imamovic A."/>
            <person name="Larimer J."/>
            <person name="Pearson M."/>
            <person name="Poon T.W."/>
            <person name="Priest M."/>
            <person name="Roberts A."/>
            <person name="Saif S."/>
            <person name="Shea T."/>
            <person name="Sykes S."/>
            <person name="Wortman J."/>
            <person name="Nusbaum C."/>
            <person name="Birren B."/>
        </authorList>
    </citation>
    <scope>NUCLEOTIDE SEQUENCE [LARGE SCALE GENOMIC DNA]</scope>
    <source>
        <strain evidence="3">nilgiri</strain>
    </source>
</reference>
<accession>A0A0D9QMJ1</accession>
<evidence type="ECO:0000313" key="2">
    <source>
        <dbReference type="EMBL" id="KJP88017.1"/>
    </source>
</evidence>
<name>A0A0D9QMJ1_PLAFR</name>
<feature type="compositionally biased region" description="Basic and acidic residues" evidence="1">
    <location>
        <begin position="100"/>
        <end position="127"/>
    </location>
</feature>
<dbReference type="VEuPathDB" id="PlasmoDB:AK88_02292"/>
<evidence type="ECO:0000256" key="1">
    <source>
        <dbReference type="SAM" id="MobiDB-lite"/>
    </source>
</evidence>
<sequence>MSANIYRRNSFAELPQGEYKADRQQLPLTTPLSHVDHSTDHFTKCTPTRLYYQYNHKVLVSEEEPHCILRGKSLSQSQNLLSAPFWLYLPLPTGHAPSCHKTDANHLERGEGGDKKKVKKKTDEINV</sequence>
<evidence type="ECO:0000313" key="3">
    <source>
        <dbReference type="Proteomes" id="UP000054561"/>
    </source>
</evidence>
<keyword evidence="3" id="KW-1185">Reference proteome</keyword>
<dbReference type="Proteomes" id="UP000054561">
    <property type="component" value="Unassembled WGS sequence"/>
</dbReference>
<organism evidence="2 3">
    <name type="scientific">Plasmodium fragile</name>
    <dbReference type="NCBI Taxonomy" id="5857"/>
    <lineage>
        <taxon>Eukaryota</taxon>
        <taxon>Sar</taxon>
        <taxon>Alveolata</taxon>
        <taxon>Apicomplexa</taxon>
        <taxon>Aconoidasida</taxon>
        <taxon>Haemosporida</taxon>
        <taxon>Plasmodiidae</taxon>
        <taxon>Plasmodium</taxon>
        <taxon>Plasmodium (Plasmodium)</taxon>
    </lineage>
</organism>
<protein>
    <submittedName>
        <fullName evidence="2">Uncharacterized protein</fullName>
    </submittedName>
</protein>
<proteinExistence type="predicted"/>
<dbReference type="AlphaFoldDB" id="A0A0D9QMJ1"/>
<feature type="region of interest" description="Disordered" evidence="1">
    <location>
        <begin position="99"/>
        <end position="127"/>
    </location>
</feature>
<dbReference type="RefSeq" id="XP_012335346.1">
    <property type="nucleotide sequence ID" value="XM_012479923.1"/>
</dbReference>
<gene>
    <name evidence="2" type="ORF">AK88_02292</name>
</gene>